<evidence type="ECO:0000256" key="4">
    <source>
        <dbReference type="ARBA" id="ARBA00022932"/>
    </source>
</evidence>
<dbReference type="EMBL" id="CAJVPP010021233">
    <property type="protein sequence ID" value="CAG8742355.1"/>
    <property type="molecule type" value="Genomic_DNA"/>
</dbReference>
<evidence type="ECO:0000313" key="7">
    <source>
        <dbReference type="Proteomes" id="UP000789375"/>
    </source>
</evidence>
<keyword evidence="2" id="KW-0808">Transferase</keyword>
<evidence type="ECO:0000256" key="3">
    <source>
        <dbReference type="ARBA" id="ARBA00022695"/>
    </source>
</evidence>
<dbReference type="GO" id="GO:0003677">
    <property type="term" value="F:DNA binding"/>
    <property type="evidence" value="ECO:0007669"/>
    <property type="project" value="InterPro"/>
</dbReference>
<dbReference type="GO" id="GO:0003887">
    <property type="term" value="F:DNA-directed DNA polymerase activity"/>
    <property type="evidence" value="ECO:0007669"/>
    <property type="project" value="UniProtKB-KW"/>
</dbReference>
<dbReference type="InterPro" id="IPR006134">
    <property type="entry name" value="DNA-dir_DNA_pol_B_multi_dom"/>
</dbReference>
<dbReference type="Proteomes" id="UP000789375">
    <property type="component" value="Unassembled WGS sequence"/>
</dbReference>
<dbReference type="EC" id="2.7.7.7" evidence="1"/>
<evidence type="ECO:0000256" key="2">
    <source>
        <dbReference type="ARBA" id="ARBA00022679"/>
    </source>
</evidence>
<sequence>RLENKHLVIDLDFASLYSNLIMTYNLSLDKIILSQERAKQS</sequence>
<dbReference type="Gene3D" id="3.90.1600.10">
    <property type="entry name" value="Palm domain of DNA polymerase"/>
    <property type="match status" value="1"/>
</dbReference>
<dbReference type="InterPro" id="IPR023211">
    <property type="entry name" value="DNA_pol_palm_dom_sf"/>
</dbReference>
<feature type="domain" description="DNA-directed DNA polymerase family B multifunctional" evidence="5">
    <location>
        <begin position="7"/>
        <end position="39"/>
    </location>
</feature>
<evidence type="ECO:0000259" key="5">
    <source>
        <dbReference type="Pfam" id="PF00136"/>
    </source>
</evidence>
<comment type="caution">
    <text evidence="6">The sequence shown here is derived from an EMBL/GenBank/DDBJ whole genome shotgun (WGS) entry which is preliminary data.</text>
</comment>
<feature type="non-terminal residue" evidence="6">
    <location>
        <position position="41"/>
    </location>
</feature>
<dbReference type="GO" id="GO:0000166">
    <property type="term" value="F:nucleotide binding"/>
    <property type="evidence" value="ECO:0007669"/>
    <property type="project" value="InterPro"/>
</dbReference>
<accession>A0A9N9NMG6</accession>
<dbReference type="SUPFAM" id="SSF56672">
    <property type="entry name" value="DNA/RNA polymerases"/>
    <property type="match status" value="1"/>
</dbReference>
<evidence type="ECO:0000313" key="6">
    <source>
        <dbReference type="EMBL" id="CAG8742355.1"/>
    </source>
</evidence>
<dbReference type="Pfam" id="PF00136">
    <property type="entry name" value="DNA_pol_B"/>
    <property type="match status" value="1"/>
</dbReference>
<keyword evidence="7" id="KW-1185">Reference proteome</keyword>
<reference evidence="6" key="1">
    <citation type="submission" date="2021-06" db="EMBL/GenBank/DDBJ databases">
        <authorList>
            <person name="Kallberg Y."/>
            <person name="Tangrot J."/>
            <person name="Rosling A."/>
        </authorList>
    </citation>
    <scope>NUCLEOTIDE SEQUENCE</scope>
    <source>
        <strain evidence="6">87-6 pot B 2015</strain>
    </source>
</reference>
<gene>
    <name evidence="6" type="ORF">FMOSSE_LOCUS16223</name>
</gene>
<evidence type="ECO:0000256" key="1">
    <source>
        <dbReference type="ARBA" id="ARBA00012417"/>
    </source>
</evidence>
<dbReference type="AlphaFoldDB" id="A0A9N9NMG6"/>
<dbReference type="InterPro" id="IPR043502">
    <property type="entry name" value="DNA/RNA_pol_sf"/>
</dbReference>
<name>A0A9N9NMG6_FUNMO</name>
<protein>
    <recommendedName>
        <fullName evidence="1">DNA-directed DNA polymerase</fullName>
        <ecNumber evidence="1">2.7.7.7</ecNumber>
    </recommendedName>
</protein>
<feature type="non-terminal residue" evidence="6">
    <location>
        <position position="1"/>
    </location>
</feature>
<keyword evidence="3" id="KW-0548">Nucleotidyltransferase</keyword>
<proteinExistence type="predicted"/>
<keyword evidence="4" id="KW-0239">DNA-directed DNA polymerase</keyword>
<organism evidence="6 7">
    <name type="scientific">Funneliformis mosseae</name>
    <name type="common">Endomycorrhizal fungus</name>
    <name type="synonym">Glomus mosseae</name>
    <dbReference type="NCBI Taxonomy" id="27381"/>
    <lineage>
        <taxon>Eukaryota</taxon>
        <taxon>Fungi</taxon>
        <taxon>Fungi incertae sedis</taxon>
        <taxon>Mucoromycota</taxon>
        <taxon>Glomeromycotina</taxon>
        <taxon>Glomeromycetes</taxon>
        <taxon>Glomerales</taxon>
        <taxon>Glomeraceae</taxon>
        <taxon>Funneliformis</taxon>
    </lineage>
</organism>